<organism evidence="4 5">
    <name type="scientific">Streptomyces inusitatus</name>
    <dbReference type="NCBI Taxonomy" id="68221"/>
    <lineage>
        <taxon>Bacteria</taxon>
        <taxon>Bacillati</taxon>
        <taxon>Actinomycetota</taxon>
        <taxon>Actinomycetes</taxon>
        <taxon>Kitasatosporales</taxon>
        <taxon>Streptomycetaceae</taxon>
        <taxon>Streptomyces</taxon>
    </lineage>
</organism>
<accession>A0A918Q507</accession>
<dbReference type="EMBL" id="BMWG01000006">
    <property type="protein sequence ID" value="GGZ31317.1"/>
    <property type="molecule type" value="Genomic_DNA"/>
</dbReference>
<feature type="region of interest" description="Disordered" evidence="2">
    <location>
        <begin position="427"/>
        <end position="451"/>
    </location>
</feature>
<dbReference type="SUPFAM" id="SSF52266">
    <property type="entry name" value="SGNH hydrolase"/>
    <property type="match status" value="1"/>
</dbReference>
<feature type="domain" description="SGNH hydrolase-type esterase" evidence="3">
    <location>
        <begin position="607"/>
        <end position="780"/>
    </location>
</feature>
<dbReference type="AlphaFoldDB" id="A0A918Q507"/>
<name>A0A918Q507_9ACTN</name>
<dbReference type="Pfam" id="PF13517">
    <property type="entry name" value="FG-GAP_3"/>
    <property type="match status" value="1"/>
</dbReference>
<comment type="caution">
    <text evidence="4">The sequence shown here is derived from an EMBL/GenBank/DDBJ whole genome shotgun (WGS) entry which is preliminary data.</text>
</comment>
<reference evidence="4" key="2">
    <citation type="submission" date="2020-09" db="EMBL/GenBank/DDBJ databases">
        <authorList>
            <person name="Sun Q."/>
            <person name="Ohkuma M."/>
        </authorList>
    </citation>
    <scope>NUCLEOTIDE SEQUENCE</scope>
    <source>
        <strain evidence="4">JCM 4988</strain>
    </source>
</reference>
<dbReference type="Gene3D" id="2.40.10.10">
    <property type="entry name" value="Trypsin-like serine proteases"/>
    <property type="match status" value="2"/>
</dbReference>
<dbReference type="Proteomes" id="UP000630936">
    <property type="component" value="Unassembled WGS sequence"/>
</dbReference>
<dbReference type="InterPro" id="IPR028994">
    <property type="entry name" value="Integrin_alpha_N"/>
</dbReference>
<dbReference type="InterPro" id="IPR013517">
    <property type="entry name" value="FG-GAP"/>
</dbReference>
<dbReference type="PROSITE" id="PS00135">
    <property type="entry name" value="TRYPSIN_SER"/>
    <property type="match status" value="1"/>
</dbReference>
<dbReference type="Gene3D" id="3.40.50.1110">
    <property type="entry name" value="SGNH hydrolase"/>
    <property type="match status" value="1"/>
</dbReference>
<reference evidence="4" key="1">
    <citation type="journal article" date="2014" name="Int. J. Syst. Evol. Microbiol.">
        <title>Complete genome sequence of Corynebacterium casei LMG S-19264T (=DSM 44701T), isolated from a smear-ripened cheese.</title>
        <authorList>
            <consortium name="US DOE Joint Genome Institute (JGI-PGF)"/>
            <person name="Walter F."/>
            <person name="Albersmeier A."/>
            <person name="Kalinowski J."/>
            <person name="Ruckert C."/>
        </authorList>
    </citation>
    <scope>NUCLEOTIDE SEQUENCE</scope>
    <source>
        <strain evidence="4">JCM 4988</strain>
    </source>
</reference>
<dbReference type="InterPro" id="IPR043504">
    <property type="entry name" value="Peptidase_S1_PA_chymotrypsin"/>
</dbReference>
<dbReference type="InterPro" id="IPR051532">
    <property type="entry name" value="Ester_Hydrolysis_Enzymes"/>
</dbReference>
<proteinExistence type="predicted"/>
<dbReference type="InterPro" id="IPR009003">
    <property type="entry name" value="Peptidase_S1_PA"/>
</dbReference>
<dbReference type="InterPro" id="IPR036514">
    <property type="entry name" value="SGNH_hydro_sf"/>
</dbReference>
<dbReference type="GO" id="GO:0004622">
    <property type="term" value="F:phosphatidylcholine lysophospholipase activity"/>
    <property type="evidence" value="ECO:0007669"/>
    <property type="project" value="TreeGrafter"/>
</dbReference>
<dbReference type="InterPro" id="IPR013830">
    <property type="entry name" value="SGNH_hydro"/>
</dbReference>
<keyword evidence="5" id="KW-1185">Reference proteome</keyword>
<protein>
    <recommendedName>
        <fullName evidence="3">SGNH hydrolase-type esterase domain-containing protein</fullName>
    </recommendedName>
</protein>
<evidence type="ECO:0000256" key="1">
    <source>
        <dbReference type="ARBA" id="ARBA00022729"/>
    </source>
</evidence>
<evidence type="ECO:0000313" key="5">
    <source>
        <dbReference type="Proteomes" id="UP000630936"/>
    </source>
</evidence>
<keyword evidence="1" id="KW-0732">Signal</keyword>
<sequence>MQASTAQKTEEDADVPGDFTSWAQLFRAQGKMNETAHALEGSAGQKDGQGFAGVIAAPEKKRLTLYWHGALTPAARAAIASSAIPVVVERAPRTAKELSQASPRVARLADAAGVRIAEIIRPQDGSGLEVSVAGDEAEADRLRKAVAAKGLGVPVSVTSGGEVHTSLSRTDDPELGGAQMVTPVCSTAFAVTHGGANAMLTADHCFPGGYGNDRHSVGTEGQPNGPAFGSRVSPRQWSEKRHGYIDVAVLDQRNGTTYYPMVWTGGRAGYPASAQSVSSVTDARKPAMGNYVCQSGARSGEVCNIKITAAVDGYSSDITDSTGRTTTMFYAGGWQAKKQITASDPSTIAARRGDSGGPVYFSAGEDAVTGSTVTAAGIVSAGMGKGFTCPTVNGGTTRCVKTMIFVGIDEALNALDGAAPTEVTVTDDRDSSVRKPVHFRGQEPNQGPPLQPEADLDVQLVSEDGIALAWDKTKGNFDGIIAGYRQGDWVMRERPGGRWAFQSVDDPSMMMEPRDRSGVELTPAGGQYFQFRNGQECAELQVLMAPSKIGHATMGLCDSGKSSQRFKLLPKGEATSDSLEPPSAAERVTMLPPTKAAPGPGLAVMPLGDSITLGVGSSTRTGYRPLLARRLADTTDALRFVGSMRDADGTRHEGHSGWRIDQLQANIGPWLTEAKPNVVLLHIGTNDMDRDHQVGTAPQRLGALIDQIHTASPATAVVVASLVPATEPAVQARVNAYNRAIPGIVADRVARGYRITQVSMDSLTTADLDDTLHPNNAGYQKMAESFLGGIATLSRNGWITEKIDVKPLPPQQPATAGDYDVDINGDGRADYLVVDDNGAVRAYTNTANANGTVKWTDQGYIASGSTGWTGSQVRFADVGGDSRADYLVVEPNGATRAFLNQGGDGRGGWHYQGYIASGSTAWTGDRVRFADVGGDARADYLIVEPNGATRAFLTTAHATTGAVKLVDQGVIASGSTAWTGDRVRFADIGGDARADYLIVDDNGATRAFVNQGGDGRGGWEDRGTVASGSTAWTGGQVRFADIGGDARADYLIVDDNGAIRAFANTSAPTGPVKWTDQGVIATGTGAPGSRVRI</sequence>
<dbReference type="CDD" id="cd01833">
    <property type="entry name" value="XynB_like"/>
    <property type="match status" value="1"/>
</dbReference>
<dbReference type="Pfam" id="PF13472">
    <property type="entry name" value="Lipase_GDSL_2"/>
    <property type="match status" value="1"/>
</dbReference>
<evidence type="ECO:0000259" key="3">
    <source>
        <dbReference type="Pfam" id="PF13472"/>
    </source>
</evidence>
<dbReference type="PANTHER" id="PTHR30383:SF5">
    <property type="entry name" value="SGNH HYDROLASE-TYPE ESTERASE DOMAIN-CONTAINING PROTEIN"/>
    <property type="match status" value="1"/>
</dbReference>
<dbReference type="PANTHER" id="PTHR30383">
    <property type="entry name" value="THIOESTERASE 1/PROTEASE 1/LYSOPHOSPHOLIPASE L1"/>
    <property type="match status" value="1"/>
</dbReference>
<evidence type="ECO:0000256" key="2">
    <source>
        <dbReference type="SAM" id="MobiDB-lite"/>
    </source>
</evidence>
<evidence type="ECO:0000313" key="4">
    <source>
        <dbReference type="EMBL" id="GGZ31317.1"/>
    </source>
</evidence>
<gene>
    <name evidence="4" type="ORF">GCM10010387_26490</name>
</gene>
<dbReference type="SUPFAM" id="SSF50494">
    <property type="entry name" value="Trypsin-like serine proteases"/>
    <property type="match status" value="1"/>
</dbReference>
<dbReference type="InterPro" id="IPR033116">
    <property type="entry name" value="TRYPSIN_SER"/>
</dbReference>
<dbReference type="SUPFAM" id="SSF69318">
    <property type="entry name" value="Integrin alpha N-terminal domain"/>
    <property type="match status" value="1"/>
</dbReference>